<dbReference type="PANTHER" id="PTHR38730">
    <property type="entry name" value="SLL7028 PROTEIN"/>
    <property type="match status" value="1"/>
</dbReference>
<dbReference type="Pfam" id="PF09967">
    <property type="entry name" value="DUF2201"/>
    <property type="match status" value="1"/>
</dbReference>
<accession>A0ABT7MW04</accession>
<dbReference type="RefSeq" id="WP_286287215.1">
    <property type="nucleotide sequence ID" value="NZ_JASXSZ010000001.1"/>
</dbReference>
<keyword evidence="4" id="KW-1185">Reference proteome</keyword>
<organism evidence="3 4">
    <name type="scientific">Microbacterium candidum</name>
    <dbReference type="NCBI Taxonomy" id="3041922"/>
    <lineage>
        <taxon>Bacteria</taxon>
        <taxon>Bacillati</taxon>
        <taxon>Actinomycetota</taxon>
        <taxon>Actinomycetes</taxon>
        <taxon>Micrococcales</taxon>
        <taxon>Microbacteriaceae</taxon>
        <taxon>Microbacterium</taxon>
    </lineage>
</organism>
<proteinExistence type="predicted"/>
<comment type="caution">
    <text evidence="3">The sequence shown here is derived from an EMBL/GenBank/DDBJ whole genome shotgun (WGS) entry which is preliminary data.</text>
</comment>
<feature type="domain" description="VWA-like" evidence="1">
    <location>
        <begin position="286"/>
        <end position="401"/>
    </location>
</feature>
<dbReference type="InterPro" id="IPR025154">
    <property type="entry name" value="Put_metallopeptidase_dom"/>
</dbReference>
<dbReference type="InterPro" id="IPR018698">
    <property type="entry name" value="VWA-like_dom"/>
</dbReference>
<evidence type="ECO:0000313" key="4">
    <source>
        <dbReference type="Proteomes" id="UP001235064"/>
    </source>
</evidence>
<feature type="domain" description="Putative metallopeptidase" evidence="2">
    <location>
        <begin position="31"/>
        <end position="274"/>
    </location>
</feature>
<evidence type="ECO:0000259" key="2">
    <source>
        <dbReference type="Pfam" id="PF13203"/>
    </source>
</evidence>
<gene>
    <name evidence="3" type="ORF">QSV35_04775</name>
</gene>
<evidence type="ECO:0000259" key="1">
    <source>
        <dbReference type="Pfam" id="PF09967"/>
    </source>
</evidence>
<dbReference type="EMBL" id="JASXSZ010000001">
    <property type="protein sequence ID" value="MDL9978636.1"/>
    <property type="molecule type" value="Genomic_DNA"/>
</dbReference>
<evidence type="ECO:0000313" key="3">
    <source>
        <dbReference type="EMBL" id="MDL9978636.1"/>
    </source>
</evidence>
<dbReference type="SUPFAM" id="SSF53300">
    <property type="entry name" value="vWA-like"/>
    <property type="match status" value="1"/>
</dbReference>
<dbReference type="Pfam" id="PF13203">
    <property type="entry name" value="DUF2201_N"/>
    <property type="match status" value="1"/>
</dbReference>
<reference evidence="3 4" key="1">
    <citation type="submission" date="2023-06" db="EMBL/GenBank/DDBJ databases">
        <title>Microbacterium sp. nov., isolated from a waste landfill.</title>
        <authorList>
            <person name="Wen W."/>
        </authorList>
    </citation>
    <scope>NUCLEOTIDE SEQUENCE [LARGE SCALE GENOMIC DNA]</scope>
    <source>
        <strain evidence="3 4">ASV49</strain>
    </source>
</reference>
<dbReference type="PANTHER" id="PTHR38730:SF1">
    <property type="entry name" value="SLL7028 PROTEIN"/>
    <property type="match status" value="1"/>
</dbReference>
<sequence>MTMDLQKLSAAKLWLISTPTGTPTAESPRDLAYLAHALYALIPVRNDTVPRMTCDEWWRIYINPHWLDTAPVSDIAAELAHVTWHLLSDHTGRARSLGVDRTTVHDWTTSANITIAHTLAPDHLAPRHLPTWEDTRLGPGRPAEEYFAALSRLPVANPTHKGPEPEDLSAGCGSGADGLTRHDEHGPGTDIGAVTEFEAREIRRRVAVEYRDHQTRRGTTPRDLLRWVENTLQPETPWEPILTAAVRRAVGWAAGRGDYTYTRPSRRASAVPRVVLPGQHRPVPRVSIIVDTSYSVDDALLQRALAEIDGVIQALGIPGSSITLYSVDAAVHTTQKLRSAAGAKLIGAGGTDLRIGLTAAQAERPRPDIIVILTDGDTPWPATPPPGAAIIIALLGHKGVAELPPTPTWAIRVECLLSER</sequence>
<dbReference type="InterPro" id="IPR036465">
    <property type="entry name" value="vWFA_dom_sf"/>
</dbReference>
<name>A0ABT7MW04_9MICO</name>
<protein>
    <submittedName>
        <fullName evidence="3">VWA-like domain-containing protein</fullName>
    </submittedName>
</protein>
<dbReference type="Proteomes" id="UP001235064">
    <property type="component" value="Unassembled WGS sequence"/>
</dbReference>